<dbReference type="EMBL" id="ABLD01000013">
    <property type="protein sequence ID" value="EDT09029.1"/>
    <property type="molecule type" value="Genomic_DNA"/>
</dbReference>
<name>B1G427_PARG4</name>
<proteinExistence type="predicted"/>
<sequence>MSSISAVVTLRPIRFAFLVRPDDAKRVHEIFKVNTCLWGGKFNPIIPFFRHVPKWWDRHGNSFESALQIINGYLDSFEPDFLVEAEPGLADGLGFNKDRVMQLARLLSQERERYGGQGLDVFDLYRDLYKKEFQFVRRNEHDIVDVVPQEEAFKAFCASLFGGFPEEEGFKYFAAGFTDAFAPKKINLTPETLVELYRSRFTSALRIGHSTIEVNYHDHSDPAIFVLDAKNPKDLIDYWNLRGFKHDVLPVPVQWLDRMSPFCKELIELNHRPLPGNPNGVMIRVTVMFSRSIPTADIEGLYARHLRVDQEGANVRQDWYPPIWRPTPGFSVRRTRPTLSAGEQRFDMQIDGDKPEIRFDTLHPEFAAQYGGGEYRWANVVKLEDWSGKAHVATVFPSNYRDPKVPKFGSPRGEILPTTEGFVYFSQFKNIPNVWRLDDGTTAIREWLKTYGIDAELSDAGRSTQQIIQTLGGFWGLSSFAHAEIVKLLNKVSRRPVSPSIQHQEFKNKIERAVKGNTGRHDNFETLVERGAVELGLELKCSKCGSWGWHPLRELNHEVACSLCLRQFRFPIVEPSSNQNSRWAYRLVGPFALPDFAKGGYAASLTIRFFSRIFGGHETGLTWSAGQILHLAPSDRVEADVILWHQRKAFMGPNYQSELVFGEAKSFRGENAEERRSIADAFQQEDVDRMKRLASRFPGAILVFSTMKEASDLSANEIDRIKKLAEWGRTYIRERRQTRAPVIVLTGTELFASFSLSEAWRATGGRHAAIAESLLGRSDKLRVLADMTQQLYLGMQSYGEWHRAKWERRRLLRERRVAAAGDNPV</sequence>
<comment type="caution">
    <text evidence="1">The sequence shown here is derived from an EMBL/GenBank/DDBJ whole genome shotgun (WGS) entry which is preliminary data.</text>
</comment>
<dbReference type="OrthoDB" id="7067777at2"/>
<organism evidence="1 2">
    <name type="scientific">Paraburkholderia graminis (strain ATCC 700544 / DSM 17151 / LMG 18924 / NCIMB 13744 / C4D1M)</name>
    <dbReference type="NCBI Taxonomy" id="396598"/>
    <lineage>
        <taxon>Bacteria</taxon>
        <taxon>Pseudomonadati</taxon>
        <taxon>Pseudomonadota</taxon>
        <taxon>Betaproteobacteria</taxon>
        <taxon>Burkholderiales</taxon>
        <taxon>Burkholderiaceae</taxon>
        <taxon>Paraburkholderia</taxon>
    </lineage>
</organism>
<dbReference type="Proteomes" id="UP000005045">
    <property type="component" value="Unassembled WGS sequence"/>
</dbReference>
<keyword evidence="2" id="KW-1185">Reference proteome</keyword>
<reference evidence="1 2" key="1">
    <citation type="submission" date="2008-03" db="EMBL/GenBank/DDBJ databases">
        <title>Sequencing of the draft genome and assembly of Burkholderia graminis C4D1M.</title>
        <authorList>
            <consortium name="US DOE Joint Genome Institute (JGI-PGF)"/>
            <person name="Copeland A."/>
            <person name="Lucas S."/>
            <person name="Lapidus A."/>
            <person name="Glavina del Rio T."/>
            <person name="Dalin E."/>
            <person name="Tice H."/>
            <person name="Bruce D."/>
            <person name="Goodwin L."/>
            <person name="Pitluck S."/>
            <person name="Larimer F."/>
            <person name="Land M.L."/>
            <person name="Hauser L."/>
            <person name="Tiedje J."/>
            <person name="Richardson P."/>
        </authorList>
    </citation>
    <scope>NUCLEOTIDE SEQUENCE [LARGE SCALE GENOMIC DNA]</scope>
    <source>
        <strain evidence="2">ATCC 700544 / DSM 17151 / LMG 18924 / NCIMB 13744 / C4D1M</strain>
    </source>
</reference>
<protein>
    <submittedName>
        <fullName evidence="1">Uncharacterized protein</fullName>
    </submittedName>
</protein>
<accession>B1G427</accession>
<gene>
    <name evidence="1" type="ORF">BgramDRAFT_4081</name>
</gene>
<dbReference type="RefSeq" id="WP_006050645.1">
    <property type="nucleotide sequence ID" value="NZ_ABLD01000013.1"/>
</dbReference>
<evidence type="ECO:0000313" key="2">
    <source>
        <dbReference type="Proteomes" id="UP000005045"/>
    </source>
</evidence>
<dbReference type="AlphaFoldDB" id="B1G427"/>
<evidence type="ECO:0000313" key="1">
    <source>
        <dbReference type="EMBL" id="EDT09029.1"/>
    </source>
</evidence>